<evidence type="ECO:0000313" key="3">
    <source>
        <dbReference type="Proteomes" id="UP000037035"/>
    </source>
</evidence>
<accession>A0A0L6USL7</accession>
<feature type="region of interest" description="Disordered" evidence="1">
    <location>
        <begin position="89"/>
        <end position="118"/>
    </location>
</feature>
<dbReference type="VEuPathDB" id="FungiDB:VP01_4032g2"/>
<feature type="compositionally biased region" description="Polar residues" evidence="1">
    <location>
        <begin position="99"/>
        <end position="109"/>
    </location>
</feature>
<organism evidence="2 3">
    <name type="scientific">Puccinia sorghi</name>
    <dbReference type="NCBI Taxonomy" id="27349"/>
    <lineage>
        <taxon>Eukaryota</taxon>
        <taxon>Fungi</taxon>
        <taxon>Dikarya</taxon>
        <taxon>Basidiomycota</taxon>
        <taxon>Pucciniomycotina</taxon>
        <taxon>Pucciniomycetes</taxon>
        <taxon>Pucciniales</taxon>
        <taxon>Pucciniaceae</taxon>
        <taxon>Puccinia</taxon>
    </lineage>
</organism>
<dbReference type="AlphaFoldDB" id="A0A0L6USL7"/>
<feature type="non-terminal residue" evidence="2">
    <location>
        <position position="1"/>
    </location>
</feature>
<proteinExistence type="predicted"/>
<keyword evidence="3" id="KW-1185">Reference proteome</keyword>
<reference evidence="2 3" key="1">
    <citation type="submission" date="2015-08" db="EMBL/GenBank/DDBJ databases">
        <title>Next Generation Sequencing and Analysis of the Genome of Puccinia sorghi L Schw, the Causal Agent of Maize Common Rust.</title>
        <authorList>
            <person name="Rochi L."/>
            <person name="Burguener G."/>
            <person name="Darino M."/>
            <person name="Turjanski A."/>
            <person name="Kreff E."/>
            <person name="Dieguez M.J."/>
            <person name="Sacco F."/>
        </authorList>
    </citation>
    <scope>NUCLEOTIDE SEQUENCE [LARGE SCALE GENOMIC DNA]</scope>
    <source>
        <strain evidence="2 3">RO10H11247</strain>
    </source>
</reference>
<sequence length="134" mass="15152">ELTQMKPAGVSPFYHMMQFVTTDKIQITQPKDIKTKLNLQHNCHEGHFQKKMIKKNADHNHEADERISEIVDGSQKWKAEVNILPRPNEIIPPTIEDGSISNISETSSIPLPGSSHHKSEASEIKSLVSEIYLN</sequence>
<gene>
    <name evidence="2" type="ORF">VP01_4032g2</name>
</gene>
<protein>
    <submittedName>
        <fullName evidence="2">Uncharacterized protein</fullName>
    </submittedName>
</protein>
<dbReference type="Proteomes" id="UP000037035">
    <property type="component" value="Unassembled WGS sequence"/>
</dbReference>
<evidence type="ECO:0000256" key="1">
    <source>
        <dbReference type="SAM" id="MobiDB-lite"/>
    </source>
</evidence>
<name>A0A0L6USL7_9BASI</name>
<dbReference type="EMBL" id="LAVV01009094">
    <property type="protein sequence ID" value="KNZ51237.1"/>
    <property type="molecule type" value="Genomic_DNA"/>
</dbReference>
<comment type="caution">
    <text evidence="2">The sequence shown here is derived from an EMBL/GenBank/DDBJ whole genome shotgun (WGS) entry which is preliminary data.</text>
</comment>
<evidence type="ECO:0000313" key="2">
    <source>
        <dbReference type="EMBL" id="KNZ51237.1"/>
    </source>
</evidence>